<gene>
    <name evidence="10" type="ORF">M408DRAFT_332946</name>
</gene>
<name>A0A0C2WYH5_SERVB</name>
<feature type="region of interest" description="Disordered" evidence="9">
    <location>
        <begin position="1"/>
        <end position="77"/>
    </location>
</feature>
<reference evidence="11" key="2">
    <citation type="submission" date="2015-01" db="EMBL/GenBank/DDBJ databases">
        <title>Evolutionary Origins and Diversification of the Mycorrhizal Mutualists.</title>
        <authorList>
            <consortium name="DOE Joint Genome Institute"/>
            <consortium name="Mycorrhizal Genomics Consortium"/>
            <person name="Kohler A."/>
            <person name="Kuo A."/>
            <person name="Nagy L.G."/>
            <person name="Floudas D."/>
            <person name="Copeland A."/>
            <person name="Barry K.W."/>
            <person name="Cichocki N."/>
            <person name="Veneault-Fourrey C."/>
            <person name="LaButti K."/>
            <person name="Lindquist E.A."/>
            <person name="Lipzen A."/>
            <person name="Lundell T."/>
            <person name="Morin E."/>
            <person name="Murat C."/>
            <person name="Riley R."/>
            <person name="Ohm R."/>
            <person name="Sun H."/>
            <person name="Tunlid A."/>
            <person name="Henrissat B."/>
            <person name="Grigoriev I.V."/>
            <person name="Hibbett D.S."/>
            <person name="Martin F."/>
        </authorList>
    </citation>
    <scope>NUCLEOTIDE SEQUENCE [LARGE SCALE GENOMIC DNA]</scope>
    <source>
        <strain evidence="11">MAFF 305830</strain>
    </source>
</reference>
<feature type="transmembrane region" description="Helical" evidence="8">
    <location>
        <begin position="192"/>
        <end position="210"/>
    </location>
</feature>
<feature type="compositionally biased region" description="Low complexity" evidence="9">
    <location>
        <begin position="42"/>
        <end position="52"/>
    </location>
</feature>
<evidence type="ECO:0000256" key="5">
    <source>
        <dbReference type="ARBA" id="ARBA00022692"/>
    </source>
</evidence>
<evidence type="ECO:0000256" key="6">
    <source>
        <dbReference type="ARBA" id="ARBA00022989"/>
    </source>
</evidence>
<feature type="transmembrane region" description="Helical" evidence="8">
    <location>
        <begin position="305"/>
        <end position="325"/>
    </location>
</feature>
<keyword evidence="6 8" id="KW-1133">Transmembrane helix</keyword>
<evidence type="ECO:0000256" key="2">
    <source>
        <dbReference type="ARBA" id="ARBA00004141"/>
    </source>
</evidence>
<feature type="transmembrane region" description="Helical" evidence="8">
    <location>
        <begin position="131"/>
        <end position="158"/>
    </location>
</feature>
<evidence type="ECO:0000256" key="1">
    <source>
        <dbReference type="ARBA" id="ARBA00002957"/>
    </source>
</evidence>
<evidence type="ECO:0000313" key="11">
    <source>
        <dbReference type="Proteomes" id="UP000054097"/>
    </source>
</evidence>
<reference evidence="10 11" key="1">
    <citation type="submission" date="2014-04" db="EMBL/GenBank/DDBJ databases">
        <authorList>
            <consortium name="DOE Joint Genome Institute"/>
            <person name="Kuo A."/>
            <person name="Zuccaro A."/>
            <person name="Kohler A."/>
            <person name="Nagy L.G."/>
            <person name="Floudas D."/>
            <person name="Copeland A."/>
            <person name="Barry K.W."/>
            <person name="Cichocki N."/>
            <person name="Veneault-Fourrey C."/>
            <person name="LaButti K."/>
            <person name="Lindquist E.A."/>
            <person name="Lipzen A."/>
            <person name="Lundell T."/>
            <person name="Morin E."/>
            <person name="Murat C."/>
            <person name="Sun H."/>
            <person name="Tunlid A."/>
            <person name="Henrissat B."/>
            <person name="Grigoriev I.V."/>
            <person name="Hibbett D.S."/>
            <person name="Martin F."/>
            <person name="Nordberg H.P."/>
            <person name="Cantor M.N."/>
            <person name="Hua S.X."/>
        </authorList>
    </citation>
    <scope>NUCLEOTIDE SEQUENCE [LARGE SCALE GENOMIC DNA]</scope>
    <source>
        <strain evidence="10 11">MAFF 305830</strain>
    </source>
</reference>
<dbReference type="PANTHER" id="PTHR12385:SF4">
    <property type="entry name" value="PROTEIN PNS1"/>
    <property type="match status" value="1"/>
</dbReference>
<feature type="transmembrane region" description="Helical" evidence="8">
    <location>
        <begin position="165"/>
        <end position="186"/>
    </location>
</feature>
<dbReference type="STRING" id="933852.A0A0C2WYH5"/>
<comment type="subcellular location">
    <subcellularLocation>
        <location evidence="8">Cell membrane</location>
        <topology evidence="8">Multi-pass membrane protein</topology>
    </subcellularLocation>
    <subcellularLocation>
        <location evidence="2">Membrane</location>
        <topology evidence="2">Multi-pass membrane protein</topology>
    </subcellularLocation>
</comment>
<feature type="transmembrane region" description="Helical" evidence="8">
    <location>
        <begin position="381"/>
        <end position="402"/>
    </location>
</feature>
<keyword evidence="11" id="KW-1185">Reference proteome</keyword>
<keyword evidence="5 8" id="KW-0812">Transmembrane</keyword>
<dbReference type="EMBL" id="KN824357">
    <property type="protein sequence ID" value="KIM22377.1"/>
    <property type="molecule type" value="Genomic_DNA"/>
</dbReference>
<dbReference type="OrthoDB" id="44736at2759"/>
<dbReference type="Pfam" id="PF04515">
    <property type="entry name" value="Choline_transpo"/>
    <property type="match status" value="1"/>
</dbReference>
<sequence length="548" mass="59522">MAQPYHQNQPQPTYAPAGGAPVWNSQPYAQQFSAPSGPPPSQFQQQEQYPPSKGGWNHNNKNGEHSGGNGAYEEPQRFKPKKKWNDIPVLIFYILTVAGFAVVSGLALYSYAQASGLGGGLGGNRTGNTGILNASTVYLLLITTGFSMVLTLIYMLLLRAFPKPILHVSLVLTPIGALAAAIYYFYVKYYSGAIIFLVFVVLFAFVYMSYRRRVPMAALFLQVVIDIAKHHKFGVYGTAIITIIAQAALGVWFMFTVVATYIRWGNAACQAGSATNPTANTSCTNATQIGLIVFEVFAYIWMSQVIANVSLATLAGGPFGSWYYFGPQGHGMPPHPTRSAFIRASTLSLGSIAFGSLIVTILELIRVLLNWASQQASSDGNPVLAILACCAACFVGCIEGLVEYFNKYAYIQIALYGKPYIAAAKDTWHMITDRGVDAIINDSIIGFAMTWGSFFIGMLCILFSYVYLQLTNPAYNATGAYTPAILVYSFFVGFQVAQSLTSSIEAGVSTIFVGLAEHPEVLAQRSPPLFEMIRQHYPRVVAGVHGTV</sequence>
<comment type="function">
    <text evidence="1 8">Probably involved in transport through the plasma membrane.</text>
</comment>
<feature type="transmembrane region" description="Helical" evidence="8">
    <location>
        <begin position="444"/>
        <end position="468"/>
    </location>
</feature>
<dbReference type="HOGENOM" id="CLU_026724_0_0_1"/>
<dbReference type="GO" id="GO:0005886">
    <property type="term" value="C:plasma membrane"/>
    <property type="evidence" value="ECO:0007669"/>
    <property type="project" value="UniProtKB-SubCell"/>
</dbReference>
<evidence type="ECO:0000313" key="10">
    <source>
        <dbReference type="EMBL" id="KIM22377.1"/>
    </source>
</evidence>
<keyword evidence="7 8" id="KW-0472">Membrane</keyword>
<dbReference type="PANTHER" id="PTHR12385">
    <property type="entry name" value="CHOLINE TRANSPORTER-LIKE (SLC FAMILY 44)"/>
    <property type="match status" value="1"/>
</dbReference>
<feature type="transmembrane region" description="Helical" evidence="8">
    <location>
        <begin position="233"/>
        <end position="255"/>
    </location>
</feature>
<comment type="similarity">
    <text evidence="3 8">Belongs to the CTL (choline transporter-like) family.</text>
</comment>
<accession>A0A0C2WYH5</accession>
<evidence type="ECO:0000256" key="7">
    <source>
        <dbReference type="ARBA" id="ARBA00023136"/>
    </source>
</evidence>
<evidence type="ECO:0000256" key="9">
    <source>
        <dbReference type="SAM" id="MobiDB-lite"/>
    </source>
</evidence>
<evidence type="ECO:0000256" key="3">
    <source>
        <dbReference type="ARBA" id="ARBA00007168"/>
    </source>
</evidence>
<dbReference type="InterPro" id="IPR007603">
    <property type="entry name" value="Choline_transptr-like"/>
</dbReference>
<protein>
    <recommendedName>
        <fullName evidence="4 8">Protein PNS1</fullName>
    </recommendedName>
</protein>
<evidence type="ECO:0000256" key="8">
    <source>
        <dbReference type="RuleBase" id="RU368066"/>
    </source>
</evidence>
<organism evidence="10 11">
    <name type="scientific">Serendipita vermifera MAFF 305830</name>
    <dbReference type="NCBI Taxonomy" id="933852"/>
    <lineage>
        <taxon>Eukaryota</taxon>
        <taxon>Fungi</taxon>
        <taxon>Dikarya</taxon>
        <taxon>Basidiomycota</taxon>
        <taxon>Agaricomycotina</taxon>
        <taxon>Agaricomycetes</taxon>
        <taxon>Sebacinales</taxon>
        <taxon>Serendipitaceae</taxon>
        <taxon>Serendipita</taxon>
    </lineage>
</organism>
<dbReference type="GO" id="GO:0022857">
    <property type="term" value="F:transmembrane transporter activity"/>
    <property type="evidence" value="ECO:0007669"/>
    <property type="project" value="UniProtKB-UniRule"/>
</dbReference>
<dbReference type="AlphaFoldDB" id="A0A0C2WYH5"/>
<feature type="transmembrane region" description="Helical" evidence="8">
    <location>
        <begin position="474"/>
        <end position="494"/>
    </location>
</feature>
<feature type="compositionally biased region" description="Polar residues" evidence="9">
    <location>
        <begin position="1"/>
        <end position="12"/>
    </location>
</feature>
<dbReference type="Proteomes" id="UP000054097">
    <property type="component" value="Unassembled WGS sequence"/>
</dbReference>
<feature type="transmembrane region" description="Helical" evidence="8">
    <location>
        <begin position="346"/>
        <end position="369"/>
    </location>
</feature>
<proteinExistence type="inferred from homology"/>
<evidence type="ECO:0000256" key="4">
    <source>
        <dbReference type="ARBA" id="ARBA00015388"/>
    </source>
</evidence>
<feature type="transmembrane region" description="Helical" evidence="8">
    <location>
        <begin position="87"/>
        <end position="111"/>
    </location>
</feature>